<comment type="subcellular location">
    <subcellularLocation>
        <location evidence="1">Membrane</location>
        <topology evidence="1">Multi-pass membrane protein</topology>
    </subcellularLocation>
</comment>
<keyword evidence="2 6" id="KW-0813">Transport</keyword>
<dbReference type="Proteomes" id="UP000177953">
    <property type="component" value="Unassembled WGS sequence"/>
</dbReference>
<keyword evidence="5 7" id="KW-0472">Membrane</keyword>
<evidence type="ECO:0000256" key="4">
    <source>
        <dbReference type="ARBA" id="ARBA00022989"/>
    </source>
</evidence>
<evidence type="ECO:0000256" key="1">
    <source>
        <dbReference type="ARBA" id="ARBA00004141"/>
    </source>
</evidence>
<evidence type="ECO:0000256" key="2">
    <source>
        <dbReference type="ARBA" id="ARBA00022448"/>
    </source>
</evidence>
<feature type="transmembrane region" description="Helical" evidence="7">
    <location>
        <begin position="119"/>
        <end position="138"/>
    </location>
</feature>
<dbReference type="PROSITE" id="PS00221">
    <property type="entry name" value="MIP"/>
    <property type="match status" value="1"/>
</dbReference>
<dbReference type="PRINTS" id="PR00783">
    <property type="entry name" value="MINTRINSICP"/>
</dbReference>
<dbReference type="InterPro" id="IPR000425">
    <property type="entry name" value="MIP"/>
</dbReference>
<dbReference type="PANTHER" id="PTHR45724">
    <property type="entry name" value="AQUAPORIN NIP2-1"/>
    <property type="match status" value="1"/>
</dbReference>
<feature type="transmembrane region" description="Helical" evidence="7">
    <location>
        <begin position="150"/>
        <end position="179"/>
    </location>
</feature>
<keyword evidence="4 7" id="KW-1133">Transmembrane helix</keyword>
<comment type="similarity">
    <text evidence="6">Belongs to the MIP/aquaporin (TC 1.A.8) family.</text>
</comment>
<feature type="transmembrane region" description="Helical" evidence="7">
    <location>
        <begin position="80"/>
        <end position="99"/>
    </location>
</feature>
<dbReference type="PANTHER" id="PTHR45724:SF27">
    <property type="entry name" value="AQUAPORIN NIP2-1-RELATED"/>
    <property type="match status" value="1"/>
</dbReference>
<evidence type="ECO:0000313" key="9">
    <source>
        <dbReference type="Proteomes" id="UP000177953"/>
    </source>
</evidence>
<reference evidence="8 9" key="1">
    <citation type="journal article" date="2016" name="Nat. Commun.">
        <title>Thousands of microbial genomes shed light on interconnected biogeochemical processes in an aquifer system.</title>
        <authorList>
            <person name="Anantharaman K."/>
            <person name="Brown C.T."/>
            <person name="Hug L.A."/>
            <person name="Sharon I."/>
            <person name="Castelle C.J."/>
            <person name="Probst A.J."/>
            <person name="Thomas B.C."/>
            <person name="Singh A."/>
            <person name="Wilkins M.J."/>
            <person name="Karaoz U."/>
            <person name="Brodie E.L."/>
            <person name="Williams K.H."/>
            <person name="Hubbard S.S."/>
            <person name="Banfield J.F."/>
        </authorList>
    </citation>
    <scope>NUCLEOTIDE SEQUENCE [LARGE SCALE GENOMIC DNA]</scope>
</reference>
<dbReference type="AlphaFoldDB" id="A0A1F6MB55"/>
<dbReference type="EMBL" id="MFPU01000076">
    <property type="protein sequence ID" value="OGH68887.1"/>
    <property type="molecule type" value="Genomic_DNA"/>
</dbReference>
<evidence type="ECO:0000256" key="3">
    <source>
        <dbReference type="ARBA" id="ARBA00022692"/>
    </source>
</evidence>
<evidence type="ECO:0000313" key="8">
    <source>
        <dbReference type="EMBL" id="OGH68887.1"/>
    </source>
</evidence>
<gene>
    <name evidence="8" type="ORF">A2754_00740</name>
</gene>
<dbReference type="Pfam" id="PF00230">
    <property type="entry name" value="MIP"/>
    <property type="match status" value="1"/>
</dbReference>
<dbReference type="Gene3D" id="1.20.1080.10">
    <property type="entry name" value="Glycerol uptake facilitator protein"/>
    <property type="match status" value="1"/>
</dbReference>
<dbReference type="SUPFAM" id="SSF81338">
    <property type="entry name" value="Aquaporin-like"/>
    <property type="match status" value="1"/>
</dbReference>
<evidence type="ECO:0008006" key="10">
    <source>
        <dbReference type="Google" id="ProtNLM"/>
    </source>
</evidence>
<evidence type="ECO:0000256" key="7">
    <source>
        <dbReference type="SAM" id="Phobius"/>
    </source>
</evidence>
<proteinExistence type="inferred from homology"/>
<accession>A0A1F6MB55</accession>
<evidence type="ECO:0000256" key="5">
    <source>
        <dbReference type="ARBA" id="ARBA00023136"/>
    </source>
</evidence>
<name>A0A1F6MB55_9BACT</name>
<dbReference type="InterPro" id="IPR022357">
    <property type="entry name" value="MIP_CS"/>
</dbReference>
<organism evidence="8 9">
    <name type="scientific">Candidatus Magasanikbacteria bacterium RIFCSPHIGHO2_01_FULL_47_8</name>
    <dbReference type="NCBI Taxonomy" id="1798673"/>
    <lineage>
        <taxon>Bacteria</taxon>
        <taxon>Candidatus Magasanikiibacteriota</taxon>
    </lineage>
</organism>
<comment type="caution">
    <text evidence="8">The sequence shown here is derived from an EMBL/GenBank/DDBJ whole genome shotgun (WGS) entry which is preliminary data.</text>
</comment>
<dbReference type="InterPro" id="IPR034294">
    <property type="entry name" value="Aquaporin_transptr"/>
</dbReference>
<dbReference type="GO" id="GO:0016020">
    <property type="term" value="C:membrane"/>
    <property type="evidence" value="ECO:0007669"/>
    <property type="project" value="UniProtKB-SubCell"/>
</dbReference>
<protein>
    <recommendedName>
        <fullName evidence="10">Aquaporin</fullName>
    </recommendedName>
</protein>
<sequence>MKIIRMKNMKKYFAELLGTFLLTLVVSLSLSGNFPVPTPVLAALVLGLFVYTAGHISGAHINPAVTIGVWSMRKISLKDAVIYIVAQLIGATLAIYAVGALYQEFGFNLNLQSTWDVSVGLAEFLGTVFFTFGIAAVVSGKVPVDAQGVVIGGSLLLGLSIAASQSLAILNPAVALALLGASPALGVYILAPVLGSVVGMNLFRSLSK</sequence>
<keyword evidence="3 6" id="KW-0812">Transmembrane</keyword>
<feature type="transmembrane region" description="Helical" evidence="7">
    <location>
        <begin position="185"/>
        <end position="203"/>
    </location>
</feature>
<dbReference type="InterPro" id="IPR023271">
    <property type="entry name" value="Aquaporin-like"/>
</dbReference>
<dbReference type="GO" id="GO:0015267">
    <property type="term" value="F:channel activity"/>
    <property type="evidence" value="ECO:0007669"/>
    <property type="project" value="InterPro"/>
</dbReference>
<evidence type="ECO:0000256" key="6">
    <source>
        <dbReference type="RuleBase" id="RU000477"/>
    </source>
</evidence>
<feature type="transmembrane region" description="Helical" evidence="7">
    <location>
        <begin position="41"/>
        <end position="59"/>
    </location>
</feature>